<reference evidence="1" key="1">
    <citation type="submission" date="2021-02" db="EMBL/GenBank/DDBJ databases">
        <authorList>
            <consortium name="DOE Joint Genome Institute"/>
            <person name="Ahrendt S."/>
            <person name="Looney B.P."/>
            <person name="Miyauchi S."/>
            <person name="Morin E."/>
            <person name="Drula E."/>
            <person name="Courty P.E."/>
            <person name="Chicoki N."/>
            <person name="Fauchery L."/>
            <person name="Kohler A."/>
            <person name="Kuo A."/>
            <person name="Labutti K."/>
            <person name="Pangilinan J."/>
            <person name="Lipzen A."/>
            <person name="Riley R."/>
            <person name="Andreopoulos W."/>
            <person name="He G."/>
            <person name="Johnson J."/>
            <person name="Barry K.W."/>
            <person name="Grigoriev I.V."/>
            <person name="Nagy L."/>
            <person name="Hibbett D."/>
            <person name="Henrissat B."/>
            <person name="Matheny P.B."/>
            <person name="Labbe J."/>
            <person name="Martin F."/>
        </authorList>
    </citation>
    <scope>NUCLEOTIDE SEQUENCE</scope>
    <source>
        <strain evidence="1">FP105234-sp</strain>
    </source>
</reference>
<evidence type="ECO:0000313" key="1">
    <source>
        <dbReference type="EMBL" id="KAI0042369.1"/>
    </source>
</evidence>
<gene>
    <name evidence="1" type="ORF">FA95DRAFT_582203</name>
</gene>
<accession>A0ACB8RDU4</accession>
<evidence type="ECO:0000313" key="2">
    <source>
        <dbReference type="Proteomes" id="UP000814033"/>
    </source>
</evidence>
<dbReference type="Proteomes" id="UP000814033">
    <property type="component" value="Unassembled WGS sequence"/>
</dbReference>
<sequence length="62" mass="6745">MYSLPQQAGIDVPVTGNRDGSYLTMKYHQGLVFGAATILSGFSGVFCDQGYWQRDKGKAKAL</sequence>
<keyword evidence="2" id="KW-1185">Reference proteome</keyword>
<protein>
    <submittedName>
        <fullName evidence="1">Uncharacterized protein</fullName>
    </submittedName>
</protein>
<organism evidence="1 2">
    <name type="scientific">Auriscalpium vulgare</name>
    <dbReference type="NCBI Taxonomy" id="40419"/>
    <lineage>
        <taxon>Eukaryota</taxon>
        <taxon>Fungi</taxon>
        <taxon>Dikarya</taxon>
        <taxon>Basidiomycota</taxon>
        <taxon>Agaricomycotina</taxon>
        <taxon>Agaricomycetes</taxon>
        <taxon>Russulales</taxon>
        <taxon>Auriscalpiaceae</taxon>
        <taxon>Auriscalpium</taxon>
    </lineage>
</organism>
<reference evidence="1" key="2">
    <citation type="journal article" date="2022" name="New Phytol.">
        <title>Evolutionary transition to the ectomycorrhizal habit in the genomes of a hyperdiverse lineage of mushroom-forming fungi.</title>
        <authorList>
            <person name="Looney B."/>
            <person name="Miyauchi S."/>
            <person name="Morin E."/>
            <person name="Drula E."/>
            <person name="Courty P.E."/>
            <person name="Kohler A."/>
            <person name="Kuo A."/>
            <person name="LaButti K."/>
            <person name="Pangilinan J."/>
            <person name="Lipzen A."/>
            <person name="Riley R."/>
            <person name="Andreopoulos W."/>
            <person name="He G."/>
            <person name="Johnson J."/>
            <person name="Nolan M."/>
            <person name="Tritt A."/>
            <person name="Barry K.W."/>
            <person name="Grigoriev I.V."/>
            <person name="Nagy L.G."/>
            <person name="Hibbett D."/>
            <person name="Henrissat B."/>
            <person name="Matheny P.B."/>
            <person name="Labbe J."/>
            <person name="Martin F.M."/>
        </authorList>
    </citation>
    <scope>NUCLEOTIDE SEQUENCE</scope>
    <source>
        <strain evidence="1">FP105234-sp</strain>
    </source>
</reference>
<proteinExistence type="predicted"/>
<name>A0ACB8RDU4_9AGAM</name>
<dbReference type="EMBL" id="MU276069">
    <property type="protein sequence ID" value="KAI0042369.1"/>
    <property type="molecule type" value="Genomic_DNA"/>
</dbReference>
<comment type="caution">
    <text evidence="1">The sequence shown here is derived from an EMBL/GenBank/DDBJ whole genome shotgun (WGS) entry which is preliminary data.</text>
</comment>